<name>A0A061SRK7_9RHOB</name>
<sequence>MHNNDDARLGILMLDTKFPRILGDVGNPNTWPFAVKYAVVEGATPEAVVCDDVEPFVQAFVAAGQELVGSGCSGIATTCGFLSLIRPRLAAELGVPVAASALEQAPQIQAMLPPDQCVGVLTISARTLTPAHLAAAGAPEGTPVQGTDGSSFSQTILGNQPILDVPAARADLVKAAETLVSDHPDVGAIILECTNMVPYAAAIAAATQRPVFSIYSYLVWFHEGLQPSQFGTP</sequence>
<keyword evidence="2" id="KW-1185">Reference proteome</keyword>
<proteinExistence type="predicted"/>
<dbReference type="Proteomes" id="UP000027337">
    <property type="component" value="Unassembled WGS sequence"/>
</dbReference>
<organism evidence="1 2">
    <name type="scientific">Sulfitobacter mediterraneus</name>
    <dbReference type="NCBI Taxonomy" id="83219"/>
    <lineage>
        <taxon>Bacteria</taxon>
        <taxon>Pseudomonadati</taxon>
        <taxon>Pseudomonadota</taxon>
        <taxon>Alphaproteobacteria</taxon>
        <taxon>Rhodobacterales</taxon>
        <taxon>Roseobacteraceae</taxon>
        <taxon>Sulfitobacter</taxon>
    </lineage>
</organism>
<dbReference type="STRING" id="83219.PM02_02420"/>
<dbReference type="EMBL" id="JEMU01000002">
    <property type="protein sequence ID" value="KAJ04326.1"/>
    <property type="molecule type" value="Genomic_DNA"/>
</dbReference>
<reference evidence="1 2" key="1">
    <citation type="journal article" date="2014" name="Genome Announc.">
        <title>Draft Genome Sequences of Two Isolates of the Roseobacter Group, Sulfitobacter sp. Strains 3SOLIMAR09 and 1FIGIMAR09, from Harbors of Mallorca Island (Mediterranean Sea).</title>
        <authorList>
            <person name="Mas-Llado M."/>
            <person name="Pina-Villalonga J.M."/>
            <person name="Brunet-Galmes I."/>
            <person name="Nogales B."/>
            <person name="Bosch R."/>
        </authorList>
    </citation>
    <scope>NUCLEOTIDE SEQUENCE [LARGE SCALE GENOMIC DNA]</scope>
    <source>
        <strain evidence="1 2">1FIGIMAR09</strain>
    </source>
</reference>
<gene>
    <name evidence="1" type="ORF">PM02_02420</name>
</gene>
<dbReference type="NCBIfam" id="NF005679">
    <property type="entry name" value="PRK07475.1"/>
    <property type="match status" value="1"/>
</dbReference>
<dbReference type="AlphaFoldDB" id="A0A061SRK7"/>
<protein>
    <recommendedName>
        <fullName evidence="3">Aspartate/glutamate racemase family protein</fullName>
    </recommendedName>
</protein>
<evidence type="ECO:0008006" key="3">
    <source>
        <dbReference type="Google" id="ProtNLM"/>
    </source>
</evidence>
<dbReference type="eggNOG" id="COG1794">
    <property type="taxonomic scope" value="Bacteria"/>
</dbReference>
<evidence type="ECO:0000313" key="1">
    <source>
        <dbReference type="EMBL" id="KAJ04326.1"/>
    </source>
</evidence>
<evidence type="ECO:0000313" key="2">
    <source>
        <dbReference type="Proteomes" id="UP000027337"/>
    </source>
</evidence>
<accession>A0A061SRK7</accession>
<comment type="caution">
    <text evidence="1">The sequence shown here is derived from an EMBL/GenBank/DDBJ whole genome shotgun (WGS) entry which is preliminary data.</text>
</comment>
<dbReference type="RefSeq" id="WP_037904849.1">
    <property type="nucleotide sequence ID" value="NZ_JEMU01000002.1"/>
</dbReference>